<reference evidence="3" key="2">
    <citation type="journal article" date="2021" name="PeerJ">
        <title>Extensive microbial diversity within the chicken gut microbiome revealed by metagenomics and culture.</title>
        <authorList>
            <person name="Gilroy R."/>
            <person name="Ravi A."/>
            <person name="Getino M."/>
            <person name="Pursley I."/>
            <person name="Horton D.L."/>
            <person name="Alikhan N.F."/>
            <person name="Baker D."/>
            <person name="Gharbi K."/>
            <person name="Hall N."/>
            <person name="Watson M."/>
            <person name="Adriaenssens E.M."/>
            <person name="Foster-Nyarko E."/>
            <person name="Jarju S."/>
            <person name="Secka A."/>
            <person name="Antonio M."/>
            <person name="Oren A."/>
            <person name="Chaudhuri R.R."/>
            <person name="La Ragione R."/>
            <person name="Hildebrand F."/>
            <person name="Pallen M.J."/>
        </authorList>
    </citation>
    <scope>NUCLEOTIDE SEQUENCE</scope>
    <source>
        <strain evidence="3">CHK197-8231</strain>
    </source>
</reference>
<evidence type="ECO:0000313" key="3">
    <source>
        <dbReference type="EMBL" id="HIU22848.1"/>
    </source>
</evidence>
<proteinExistence type="predicted"/>
<name>A0A9D1HWC9_9BACT</name>
<dbReference type="Proteomes" id="UP000824087">
    <property type="component" value="Unassembled WGS sequence"/>
</dbReference>
<dbReference type="PANTHER" id="PTHR43540:SF6">
    <property type="entry name" value="ISOCHORISMATASE-LIKE DOMAIN-CONTAINING PROTEIN"/>
    <property type="match status" value="1"/>
</dbReference>
<dbReference type="AlphaFoldDB" id="A0A9D1HWC9"/>
<dbReference type="InterPro" id="IPR036380">
    <property type="entry name" value="Isochorismatase-like_sf"/>
</dbReference>
<reference evidence="3" key="1">
    <citation type="submission" date="2020-10" db="EMBL/GenBank/DDBJ databases">
        <authorList>
            <person name="Gilroy R."/>
        </authorList>
    </citation>
    <scope>NUCLEOTIDE SEQUENCE</scope>
    <source>
        <strain evidence="3">CHK197-8231</strain>
    </source>
</reference>
<dbReference type="SUPFAM" id="SSF52499">
    <property type="entry name" value="Isochorismatase-like hydrolases"/>
    <property type="match status" value="1"/>
</dbReference>
<sequence>MKKLLLIIDLQDAFLNEATAFVSRKIDDLIQSGKFDDVLFTRFVNTENSVYEKELFYEGCKKEDGKIVIDTHGFSVIDKTQYSAYTPALLNYIKDKQIDQIYLCGLDTDCCVLITAIDLFEHGYDIYVLQDFCASSGGETMHQAGLMIGRRNIGKNRVV</sequence>
<dbReference type="CDD" id="cd00431">
    <property type="entry name" value="cysteine_hydrolases"/>
    <property type="match status" value="1"/>
</dbReference>
<dbReference type="InterPro" id="IPR050272">
    <property type="entry name" value="Isochorismatase-like_hydrls"/>
</dbReference>
<evidence type="ECO:0000256" key="1">
    <source>
        <dbReference type="ARBA" id="ARBA00022801"/>
    </source>
</evidence>
<accession>A0A9D1HWC9</accession>
<feature type="domain" description="Isochorismatase-like" evidence="2">
    <location>
        <begin position="4"/>
        <end position="146"/>
    </location>
</feature>
<dbReference type="Pfam" id="PF00857">
    <property type="entry name" value="Isochorismatase"/>
    <property type="match status" value="1"/>
</dbReference>
<gene>
    <name evidence="3" type="ORF">IAD49_04635</name>
</gene>
<evidence type="ECO:0000259" key="2">
    <source>
        <dbReference type="Pfam" id="PF00857"/>
    </source>
</evidence>
<protein>
    <submittedName>
        <fullName evidence="3">Cysteine hydrolase</fullName>
    </submittedName>
</protein>
<evidence type="ECO:0000313" key="4">
    <source>
        <dbReference type="Proteomes" id="UP000824087"/>
    </source>
</evidence>
<dbReference type="EMBL" id="DVML01000025">
    <property type="protein sequence ID" value="HIU22848.1"/>
    <property type="molecule type" value="Genomic_DNA"/>
</dbReference>
<dbReference type="InterPro" id="IPR000868">
    <property type="entry name" value="Isochorismatase-like_dom"/>
</dbReference>
<organism evidence="3 4">
    <name type="scientific">Candidatus Fimihabitans intestinipullorum</name>
    <dbReference type="NCBI Taxonomy" id="2840820"/>
    <lineage>
        <taxon>Bacteria</taxon>
        <taxon>Bacillati</taxon>
        <taxon>Mycoplasmatota</taxon>
        <taxon>Mycoplasmatota incertae sedis</taxon>
        <taxon>Candidatus Fimihabitans</taxon>
    </lineage>
</organism>
<keyword evidence="1 3" id="KW-0378">Hydrolase</keyword>
<dbReference type="GO" id="GO:0016787">
    <property type="term" value="F:hydrolase activity"/>
    <property type="evidence" value="ECO:0007669"/>
    <property type="project" value="UniProtKB-KW"/>
</dbReference>
<dbReference type="PANTHER" id="PTHR43540">
    <property type="entry name" value="PEROXYUREIDOACRYLATE/UREIDOACRYLATE AMIDOHYDROLASE-RELATED"/>
    <property type="match status" value="1"/>
</dbReference>
<dbReference type="Gene3D" id="3.40.50.850">
    <property type="entry name" value="Isochorismatase-like"/>
    <property type="match status" value="1"/>
</dbReference>
<comment type="caution">
    <text evidence="3">The sequence shown here is derived from an EMBL/GenBank/DDBJ whole genome shotgun (WGS) entry which is preliminary data.</text>
</comment>